<evidence type="ECO:0000313" key="2">
    <source>
        <dbReference type="Proteomes" id="UP001604267"/>
    </source>
</evidence>
<proteinExistence type="predicted"/>
<dbReference type="EMBL" id="JBICYV010000026">
    <property type="protein sequence ID" value="MFG3016177.1"/>
    <property type="molecule type" value="Genomic_DNA"/>
</dbReference>
<evidence type="ECO:0000313" key="1">
    <source>
        <dbReference type="EMBL" id="MFG3016177.1"/>
    </source>
</evidence>
<reference evidence="1 2" key="1">
    <citation type="submission" date="2024-10" db="EMBL/GenBank/DDBJ databases">
        <title>The Natural Products Discovery Center: Release of the First 8490 Sequenced Strains for Exploring Actinobacteria Biosynthetic Diversity.</title>
        <authorList>
            <person name="Kalkreuter E."/>
            <person name="Kautsar S.A."/>
            <person name="Yang D."/>
            <person name="Bader C.D."/>
            <person name="Teijaro C.N."/>
            <person name="Fluegel L."/>
            <person name="Davis C.M."/>
            <person name="Simpson J.R."/>
            <person name="Lauterbach L."/>
            <person name="Steele A.D."/>
            <person name="Gui C."/>
            <person name="Meng S."/>
            <person name="Li G."/>
            <person name="Viehrig K."/>
            <person name="Ye F."/>
            <person name="Su P."/>
            <person name="Kiefer A.F."/>
            <person name="Nichols A."/>
            <person name="Cepeda A.J."/>
            <person name="Yan W."/>
            <person name="Fan B."/>
            <person name="Jiang Y."/>
            <person name="Adhikari A."/>
            <person name="Zheng C.-J."/>
            <person name="Schuster L."/>
            <person name="Cowan T.M."/>
            <person name="Smanski M.J."/>
            <person name="Chevrette M.G."/>
            <person name="De Carvalho L.P.S."/>
            <person name="Shen B."/>
        </authorList>
    </citation>
    <scope>NUCLEOTIDE SEQUENCE [LARGE SCALE GENOMIC DNA]</scope>
    <source>
        <strain evidence="1 2">NPDC048320</strain>
    </source>
</reference>
<organism evidence="1 2">
    <name type="scientific">Streptomyces cinerochromogenes</name>
    <dbReference type="NCBI Taxonomy" id="66422"/>
    <lineage>
        <taxon>Bacteria</taxon>
        <taxon>Bacillati</taxon>
        <taxon>Actinomycetota</taxon>
        <taxon>Actinomycetes</taxon>
        <taxon>Kitasatosporales</taxon>
        <taxon>Streptomycetaceae</taxon>
        <taxon>Streptomyces</taxon>
    </lineage>
</organism>
<accession>A0ABW7BG98</accession>
<name>A0ABW7BG98_9ACTN</name>
<protein>
    <recommendedName>
        <fullName evidence="3">Transposase</fullName>
    </recommendedName>
</protein>
<evidence type="ECO:0008006" key="3">
    <source>
        <dbReference type="Google" id="ProtNLM"/>
    </source>
</evidence>
<gene>
    <name evidence="1" type="ORF">ACGFZB_38170</name>
</gene>
<comment type="caution">
    <text evidence="1">The sequence shown here is derived from an EMBL/GenBank/DDBJ whole genome shotgun (WGS) entry which is preliminary data.</text>
</comment>
<keyword evidence="2" id="KW-1185">Reference proteome</keyword>
<dbReference type="Proteomes" id="UP001604267">
    <property type="component" value="Unassembled WGS sequence"/>
</dbReference>
<dbReference type="RefSeq" id="WP_392824663.1">
    <property type="nucleotide sequence ID" value="NZ_JBICYV010000026.1"/>
</dbReference>
<sequence>MAGLGVRLLRPAHKGKPERAGAALFKPLRQLIESVNQTLPG</sequence>